<dbReference type="GO" id="GO:0005829">
    <property type="term" value="C:cytosol"/>
    <property type="evidence" value="ECO:0007669"/>
    <property type="project" value="TreeGrafter"/>
</dbReference>
<dbReference type="PANTHER" id="PTHR21139">
    <property type="entry name" value="TRIOSEPHOSPHATE ISOMERASE"/>
    <property type="match status" value="1"/>
</dbReference>
<sequence>MPISQMNGSWSSLQVLVQNLNDAALDNSIEIFISPPSIYIDRIRQTLRKDVAVGAQNCYLKTYGAYTGEIAPEMLKDIGVDYVILGHTERRVLFLESDDTIGQKVSHAIQAGLMVIACIGESLDEREQDTTRLVLHRQLAAIAHHVQALVQVQTQEPGIKAPDPWSNLVIAYEPVWAIGTGKVATPAQAQIVHRDIIRCWLRDHVGEHVAERMRIIYGGSVNLGNAAALAKEDDVDGLFVGGASLKPEFTKICNIKAAI</sequence>
<comment type="catalytic activity">
    <reaction evidence="7">
        <text>D-glyceraldehyde 3-phosphate = dihydroxyacetone phosphate</text>
        <dbReference type="Rhea" id="RHEA:18585"/>
        <dbReference type="ChEBI" id="CHEBI:57642"/>
        <dbReference type="ChEBI" id="CHEBI:59776"/>
        <dbReference type="EC" id="5.3.1.1"/>
    </reaction>
</comment>
<comment type="subunit">
    <text evidence="3">Homodimer.</text>
</comment>
<comment type="pathway">
    <text evidence="7">Carbohydrate biosynthesis; gluconeogenesis.</text>
</comment>
<reference evidence="8" key="1">
    <citation type="journal article" date="2020" name="Fungal Divers.">
        <title>Resolving the Mortierellaceae phylogeny through synthesis of multi-gene phylogenetics and phylogenomics.</title>
        <authorList>
            <person name="Vandepol N."/>
            <person name="Liber J."/>
            <person name="Desiro A."/>
            <person name="Na H."/>
            <person name="Kennedy M."/>
            <person name="Barry K."/>
            <person name="Grigoriev I.V."/>
            <person name="Miller A.N."/>
            <person name="O'Donnell K."/>
            <person name="Stajich J.E."/>
            <person name="Bonito G."/>
        </authorList>
    </citation>
    <scope>NUCLEOTIDE SEQUENCE</scope>
    <source>
        <strain evidence="8">CK1249</strain>
    </source>
</reference>
<evidence type="ECO:0000256" key="2">
    <source>
        <dbReference type="ARBA" id="ARBA00007422"/>
    </source>
</evidence>
<protein>
    <recommendedName>
        <fullName evidence="7">Triosephosphate isomerase</fullName>
        <ecNumber evidence="7">5.3.1.1</ecNumber>
    </recommendedName>
</protein>
<dbReference type="CDD" id="cd00311">
    <property type="entry name" value="TIM"/>
    <property type="match status" value="1"/>
</dbReference>
<dbReference type="Pfam" id="PF00121">
    <property type="entry name" value="TIM"/>
    <property type="match status" value="1"/>
</dbReference>
<organism evidence="8 9">
    <name type="scientific">Mortierella alpina</name>
    <name type="common">Oleaginous fungus</name>
    <name type="synonym">Mortierella renispora</name>
    <dbReference type="NCBI Taxonomy" id="64518"/>
    <lineage>
        <taxon>Eukaryota</taxon>
        <taxon>Fungi</taxon>
        <taxon>Fungi incertae sedis</taxon>
        <taxon>Mucoromycota</taxon>
        <taxon>Mortierellomycotina</taxon>
        <taxon>Mortierellomycetes</taxon>
        <taxon>Mortierellales</taxon>
        <taxon>Mortierellaceae</taxon>
        <taxon>Mortierella</taxon>
    </lineage>
</organism>
<dbReference type="GO" id="GO:0004807">
    <property type="term" value="F:triose-phosphate isomerase activity"/>
    <property type="evidence" value="ECO:0007669"/>
    <property type="project" value="UniProtKB-EC"/>
</dbReference>
<dbReference type="InterPro" id="IPR022896">
    <property type="entry name" value="TrioseP_Isoase_bac/euk"/>
</dbReference>
<gene>
    <name evidence="8" type="primary">TPI1_1</name>
    <name evidence="8" type="ORF">BGZ70_005294</name>
</gene>
<dbReference type="PROSITE" id="PS00171">
    <property type="entry name" value="TIM_1"/>
    <property type="match status" value="1"/>
</dbReference>
<comment type="similarity">
    <text evidence="2 7">Belongs to the triosephosphate isomerase family.</text>
</comment>
<dbReference type="InterPro" id="IPR013785">
    <property type="entry name" value="Aldolase_TIM"/>
</dbReference>
<dbReference type="GO" id="GO:0006096">
    <property type="term" value="P:glycolytic process"/>
    <property type="evidence" value="ECO:0007669"/>
    <property type="project" value="UniProtKB-KW"/>
</dbReference>
<keyword evidence="9" id="KW-1185">Reference proteome</keyword>
<dbReference type="GO" id="GO:0019563">
    <property type="term" value="P:glycerol catabolic process"/>
    <property type="evidence" value="ECO:0007669"/>
    <property type="project" value="TreeGrafter"/>
</dbReference>
<accession>A0A9P6J9P7</accession>
<name>A0A9P6J9P7_MORAP</name>
<comment type="pathway">
    <text evidence="1 7">Carbohydrate degradation; glycolysis; D-glyceraldehyde 3-phosphate from glycerone phosphate: step 1/1.</text>
</comment>
<proteinExistence type="inferred from homology"/>
<dbReference type="FunFam" id="3.20.20.70:FF:000016">
    <property type="entry name" value="Triosephosphate isomerase"/>
    <property type="match status" value="1"/>
</dbReference>
<evidence type="ECO:0000313" key="9">
    <source>
        <dbReference type="Proteomes" id="UP000738359"/>
    </source>
</evidence>
<dbReference type="GO" id="GO:0006094">
    <property type="term" value="P:gluconeogenesis"/>
    <property type="evidence" value="ECO:0007669"/>
    <property type="project" value="UniProtKB-KW"/>
</dbReference>
<dbReference type="EMBL" id="JAAAHY010000280">
    <property type="protein sequence ID" value="KAF9965178.1"/>
    <property type="molecule type" value="Genomic_DNA"/>
</dbReference>
<dbReference type="HAMAP" id="MF_00147_B">
    <property type="entry name" value="TIM_B"/>
    <property type="match status" value="1"/>
</dbReference>
<evidence type="ECO:0000256" key="5">
    <source>
        <dbReference type="ARBA" id="ARBA00023152"/>
    </source>
</evidence>
<dbReference type="NCBIfam" id="TIGR00419">
    <property type="entry name" value="tim"/>
    <property type="match status" value="1"/>
</dbReference>
<keyword evidence="4 7" id="KW-0312">Gluconeogenesis</keyword>
<dbReference type="PANTHER" id="PTHR21139:SF2">
    <property type="entry name" value="TRIOSEPHOSPHATE ISOMERASE"/>
    <property type="match status" value="1"/>
</dbReference>
<dbReference type="PROSITE" id="PS51440">
    <property type="entry name" value="TIM_2"/>
    <property type="match status" value="1"/>
</dbReference>
<dbReference type="Gene3D" id="3.20.20.70">
    <property type="entry name" value="Aldolase class I"/>
    <property type="match status" value="1"/>
</dbReference>
<dbReference type="InterPro" id="IPR035990">
    <property type="entry name" value="TIM_sf"/>
</dbReference>
<evidence type="ECO:0000256" key="4">
    <source>
        <dbReference type="ARBA" id="ARBA00022432"/>
    </source>
</evidence>
<keyword evidence="6 7" id="KW-0413">Isomerase</keyword>
<keyword evidence="5 7" id="KW-0324">Glycolysis</keyword>
<dbReference type="InterPro" id="IPR020861">
    <property type="entry name" value="Triosephosphate_isomerase_AS"/>
</dbReference>
<dbReference type="Proteomes" id="UP000738359">
    <property type="component" value="Unassembled WGS sequence"/>
</dbReference>
<comment type="caution">
    <text evidence="8">The sequence shown here is derived from an EMBL/GenBank/DDBJ whole genome shotgun (WGS) entry which is preliminary data.</text>
</comment>
<evidence type="ECO:0000256" key="6">
    <source>
        <dbReference type="ARBA" id="ARBA00023235"/>
    </source>
</evidence>
<dbReference type="GO" id="GO:0046166">
    <property type="term" value="P:glyceraldehyde-3-phosphate biosynthetic process"/>
    <property type="evidence" value="ECO:0007669"/>
    <property type="project" value="TreeGrafter"/>
</dbReference>
<evidence type="ECO:0000313" key="8">
    <source>
        <dbReference type="EMBL" id="KAF9965178.1"/>
    </source>
</evidence>
<dbReference type="AlphaFoldDB" id="A0A9P6J9P7"/>
<dbReference type="OrthoDB" id="6715177at2759"/>
<evidence type="ECO:0000256" key="7">
    <source>
        <dbReference type="RuleBase" id="RU363013"/>
    </source>
</evidence>
<dbReference type="SUPFAM" id="SSF51351">
    <property type="entry name" value="Triosephosphate isomerase (TIM)"/>
    <property type="match status" value="1"/>
</dbReference>
<dbReference type="InterPro" id="IPR000652">
    <property type="entry name" value="Triosephosphate_isomerase"/>
</dbReference>
<evidence type="ECO:0000256" key="3">
    <source>
        <dbReference type="ARBA" id="ARBA00011738"/>
    </source>
</evidence>
<evidence type="ECO:0000256" key="1">
    <source>
        <dbReference type="ARBA" id="ARBA00004680"/>
    </source>
</evidence>
<dbReference type="EC" id="5.3.1.1" evidence="7"/>